<evidence type="ECO:0000256" key="6">
    <source>
        <dbReference type="ARBA" id="ARBA00047110"/>
    </source>
</evidence>
<reference evidence="8 10" key="1">
    <citation type="submission" date="2019-03" db="EMBL/GenBank/DDBJ databases">
        <title>Wolbachia endosymbiont of Haematobia irritans wIrr.</title>
        <authorList>
            <person name="Parry R.H."/>
            <person name="Asgari S."/>
        </authorList>
    </citation>
    <scope>NUCLEOTIDE SEQUENCE [LARGE SCALE GENOMIC DNA]</scope>
    <source>
        <strain evidence="10">wIrr</strain>
        <strain evidence="8">WIrr</strain>
    </source>
</reference>
<dbReference type="Proteomes" id="UP000422744">
    <property type="component" value="Chromosome"/>
</dbReference>
<organism evidence="8 10">
    <name type="scientific">Wolbachia pipientis</name>
    <dbReference type="NCBI Taxonomy" id="955"/>
    <lineage>
        <taxon>Bacteria</taxon>
        <taxon>Pseudomonadati</taxon>
        <taxon>Pseudomonadota</taxon>
        <taxon>Alphaproteobacteria</taxon>
        <taxon>Rickettsiales</taxon>
        <taxon>Anaplasmataceae</taxon>
        <taxon>Wolbachieae</taxon>
        <taxon>Wolbachia</taxon>
    </lineage>
</organism>
<reference evidence="9 11" key="3">
    <citation type="journal article" date="2020" name="Mol. Biol. Evol.">
        <title>Life and death of selfish genes: comparative genomics reveals the dynamic evolution of cytoplasmic incompatibility.</title>
        <authorList>
            <person name="Martinez J."/>
            <person name="Klasson L."/>
            <person name="Welch J."/>
            <person name="Jiggins F.M."/>
        </authorList>
    </citation>
    <scope>NUCLEOTIDE SEQUENCE [LARGE SCALE GENOMIC DNA]</scope>
    <source>
        <strain evidence="9">WStv</strain>
    </source>
</reference>
<dbReference type="GO" id="GO:0015935">
    <property type="term" value="C:small ribosomal subunit"/>
    <property type="evidence" value="ECO:0007669"/>
    <property type="project" value="TreeGrafter"/>
</dbReference>
<evidence type="ECO:0000256" key="4">
    <source>
        <dbReference type="ARBA" id="ARBA00023274"/>
    </source>
</evidence>
<dbReference type="NCBIfam" id="NF006477">
    <property type="entry name" value="PRK08881.1"/>
    <property type="match status" value="1"/>
</dbReference>
<evidence type="ECO:0000256" key="5">
    <source>
        <dbReference type="ARBA" id="ARBA00035167"/>
    </source>
</evidence>
<evidence type="ECO:0000256" key="3">
    <source>
        <dbReference type="ARBA" id="ARBA00022980"/>
    </source>
</evidence>
<evidence type="ECO:0000313" key="8">
    <source>
        <dbReference type="EMBL" id="QGT15830.1"/>
    </source>
</evidence>
<keyword evidence="7" id="KW-0694">RNA-binding</keyword>
<name>A0A6I5SX65_WOLPI</name>
<dbReference type="SUPFAM" id="SSF57716">
    <property type="entry name" value="Glucocorticoid receptor-like (DNA-binding domain)"/>
    <property type="match status" value="1"/>
</dbReference>
<dbReference type="Pfam" id="PF00253">
    <property type="entry name" value="Ribosomal_S14"/>
    <property type="match status" value="1"/>
</dbReference>
<dbReference type="InterPro" id="IPR018271">
    <property type="entry name" value="Ribosomal_uS14_CS"/>
</dbReference>
<proteinExistence type="inferred from homology"/>
<evidence type="ECO:0000256" key="1">
    <source>
        <dbReference type="ARBA" id="ARBA00003686"/>
    </source>
</evidence>
<evidence type="ECO:0000313" key="9">
    <source>
        <dbReference type="EMBL" id="QMV46000.1"/>
    </source>
</evidence>
<dbReference type="PANTHER" id="PTHR19836:SF19">
    <property type="entry name" value="SMALL RIBOSOMAL SUBUNIT PROTEIN US14M"/>
    <property type="match status" value="1"/>
</dbReference>
<dbReference type="InterPro" id="IPR001209">
    <property type="entry name" value="Ribosomal_uS14"/>
</dbReference>
<keyword evidence="3 7" id="KW-0689">Ribosomal protein</keyword>
<dbReference type="FunFam" id="1.10.287.1480:FF:000001">
    <property type="entry name" value="30S ribosomal protein S14"/>
    <property type="match status" value="1"/>
</dbReference>
<dbReference type="HAMAP" id="MF_00537">
    <property type="entry name" value="Ribosomal_uS14_1"/>
    <property type="match status" value="1"/>
</dbReference>
<dbReference type="GO" id="GO:0005737">
    <property type="term" value="C:cytoplasm"/>
    <property type="evidence" value="ECO:0007669"/>
    <property type="project" value="UniProtKB-ARBA"/>
</dbReference>
<comment type="function">
    <text evidence="1 7">Binds 16S rRNA, required for the assembly of 30S particles and may also be responsible for determining the conformation of the 16S rRNA at the A site.</text>
</comment>
<dbReference type="GO" id="GO:0006412">
    <property type="term" value="P:translation"/>
    <property type="evidence" value="ECO:0007669"/>
    <property type="project" value="UniProtKB-UniRule"/>
</dbReference>
<comment type="similarity">
    <text evidence="2 7">Belongs to the universal ribosomal protein uS14 family.</text>
</comment>
<dbReference type="PANTHER" id="PTHR19836">
    <property type="entry name" value="30S RIBOSOMAL PROTEIN S14"/>
    <property type="match status" value="1"/>
</dbReference>
<dbReference type="Gene3D" id="1.10.287.1480">
    <property type="match status" value="1"/>
</dbReference>
<keyword evidence="7" id="KW-0699">rRNA-binding</keyword>
<protein>
    <recommendedName>
        <fullName evidence="5 7">Small ribosomal subunit protein uS14</fullName>
    </recommendedName>
</protein>
<reference evidence="11" key="2">
    <citation type="journal article" date="2020" name="Mol. Biol.">
        <title>Life and death of selfish genes: comparative genomics reveals the dynamic evolution of cytoplasmic incompatibility.</title>
        <authorList>
            <person name="Martinez J."/>
            <person name="Klasson L."/>
            <person name="Welch J."/>
            <person name="Jiggins F.M."/>
        </authorList>
    </citation>
    <scope>NUCLEOTIDE SEQUENCE [LARGE SCALE GENOMIC DNA]</scope>
</reference>
<dbReference type="Proteomes" id="UP000515744">
    <property type="component" value="Chromosome"/>
</dbReference>
<dbReference type="PROSITE" id="PS00527">
    <property type="entry name" value="RIBOSOMAL_S14"/>
    <property type="match status" value="1"/>
</dbReference>
<dbReference type="GO" id="GO:0003735">
    <property type="term" value="F:structural constituent of ribosome"/>
    <property type="evidence" value="ECO:0007669"/>
    <property type="project" value="InterPro"/>
</dbReference>
<dbReference type="GO" id="GO:0019843">
    <property type="term" value="F:rRNA binding"/>
    <property type="evidence" value="ECO:0007669"/>
    <property type="project" value="UniProtKB-UniRule"/>
</dbReference>
<evidence type="ECO:0000256" key="2">
    <source>
        <dbReference type="ARBA" id="ARBA00009083"/>
    </source>
</evidence>
<evidence type="ECO:0000256" key="7">
    <source>
        <dbReference type="HAMAP-Rule" id="MF_00537"/>
    </source>
</evidence>
<gene>
    <name evidence="7 9" type="primary">rpsN</name>
    <name evidence="8" type="ORF">E0495_00565</name>
    <name evidence="9" type="ORF">HC358_02710</name>
</gene>
<comment type="subunit">
    <text evidence="6 7">Part of the 30S ribosomal subunit. Contacts proteins S3 and S10.</text>
</comment>
<evidence type="ECO:0000313" key="10">
    <source>
        <dbReference type="Proteomes" id="UP000422744"/>
    </source>
</evidence>
<dbReference type="EMBL" id="CP050531">
    <property type="protein sequence ID" value="QMV46000.1"/>
    <property type="molecule type" value="Genomic_DNA"/>
</dbReference>
<dbReference type="AlphaFoldDB" id="A0A6I5SX65"/>
<keyword evidence="4 7" id="KW-0687">Ribonucleoprotein</keyword>
<dbReference type="InterPro" id="IPR023036">
    <property type="entry name" value="Ribosomal_uS14_bac/plastid"/>
</dbReference>
<accession>A0A6I5SX65</accession>
<dbReference type="EMBL" id="CP037426">
    <property type="protein sequence ID" value="QGT15830.1"/>
    <property type="molecule type" value="Genomic_DNA"/>
</dbReference>
<evidence type="ECO:0000313" key="11">
    <source>
        <dbReference type="Proteomes" id="UP000515744"/>
    </source>
</evidence>
<sequence>MAKKSMIERNLRRIKLCDQYKEKREKLKSIINNKNLSIVERFTAQNKLIKKLPRNSSKTKIRNRCALTGRPRGVYRKFGLCRIVLRDLCSFGQVPGVTKSSW</sequence>
<dbReference type="RefSeq" id="WP_064124653.1">
    <property type="nucleotide sequence ID" value="NZ_CP037426.1"/>
</dbReference>